<keyword evidence="1 3" id="KW-0663">Pyridoxal phosphate</keyword>
<dbReference type="Gene3D" id="3.40.640.10">
    <property type="entry name" value="Type I PLP-dependent aspartate aminotransferase-like (Major domain)"/>
    <property type="match status" value="1"/>
</dbReference>
<comment type="caution">
    <text evidence="4">The sequence shown here is derived from an EMBL/GenBank/DDBJ whole genome shotgun (WGS) entry which is preliminary data.</text>
</comment>
<dbReference type="PANTHER" id="PTHR30244:SF36">
    <property type="entry name" value="3-OXO-GLUCOSE-6-PHOSPHATE:GLUTAMATE AMINOTRANSFERASE"/>
    <property type="match status" value="1"/>
</dbReference>
<dbReference type="Gene3D" id="3.90.1150.10">
    <property type="entry name" value="Aspartate Aminotransferase, domain 1"/>
    <property type="match status" value="1"/>
</dbReference>
<dbReference type="RefSeq" id="WP_248939177.1">
    <property type="nucleotide sequence ID" value="NZ_JAKIKS010000013.1"/>
</dbReference>
<dbReference type="PANTHER" id="PTHR30244">
    <property type="entry name" value="TRANSAMINASE"/>
    <property type="match status" value="1"/>
</dbReference>
<evidence type="ECO:0000313" key="4">
    <source>
        <dbReference type="EMBL" id="MCL1123897.1"/>
    </source>
</evidence>
<evidence type="ECO:0000256" key="1">
    <source>
        <dbReference type="ARBA" id="ARBA00022898"/>
    </source>
</evidence>
<accession>A0ABT0L973</accession>
<dbReference type="CDD" id="cd00616">
    <property type="entry name" value="AHBA_syn"/>
    <property type="match status" value="1"/>
</dbReference>
<name>A0ABT0L973_9GAMM</name>
<comment type="similarity">
    <text evidence="2 3">Belongs to the DegT/DnrJ/EryC1 family.</text>
</comment>
<evidence type="ECO:0000256" key="3">
    <source>
        <dbReference type="RuleBase" id="RU004508"/>
    </source>
</evidence>
<dbReference type="SUPFAM" id="SSF53383">
    <property type="entry name" value="PLP-dependent transferases"/>
    <property type="match status" value="1"/>
</dbReference>
<keyword evidence="5" id="KW-1185">Reference proteome</keyword>
<sequence length="366" mass="40921">MIKFLNLKKVNEKYEDDLKKSFERVLSSGWYINGNELSEFELNYSQYCGSKYCVGTANGLDALSLIFKAYILMGKLKDGDEVLVPSNTFIASALAVTDNNLKLKLVNCSEETYNIDPESIEKSIGPKTKAILAVHLYGQSCDMNAIKDIADREDLLLIEDAAQAHGAKSEGKRVGSIGDAAGFSFYPGKNLGALGDAGAVTTSDELLAETIRTLVNYGSKVKYEHEFLGVNSRLDELQAAFLSVKLKHIESDISKRREVAKEYINNISNSLIRVPNIKCWDEHVFHLFVVRCNERSRLQDYLSENGVESQIHYPKGIQDHLAYADYEFSEGEKITHDHYSLLSLPISPVMLEADVQKIIALINDFK</sequence>
<keyword evidence="4" id="KW-0032">Aminotransferase</keyword>
<dbReference type="InterPro" id="IPR015422">
    <property type="entry name" value="PyrdxlP-dep_Trfase_small"/>
</dbReference>
<dbReference type="InterPro" id="IPR000653">
    <property type="entry name" value="DegT/StrS_aminotransferase"/>
</dbReference>
<evidence type="ECO:0000256" key="2">
    <source>
        <dbReference type="ARBA" id="ARBA00037999"/>
    </source>
</evidence>
<reference evidence="4 5" key="1">
    <citation type="submission" date="2022-01" db="EMBL/GenBank/DDBJ databases">
        <title>Whole genome-based taxonomy of the Shewanellaceae.</title>
        <authorList>
            <person name="Martin-Rodriguez A.J."/>
        </authorList>
    </citation>
    <scope>NUCLEOTIDE SEQUENCE [LARGE SCALE GENOMIC DNA]</scope>
    <source>
        <strain evidence="4 5">DSM 17177</strain>
    </source>
</reference>
<proteinExistence type="inferred from homology"/>
<dbReference type="InterPro" id="IPR015421">
    <property type="entry name" value="PyrdxlP-dep_Trfase_major"/>
</dbReference>
<evidence type="ECO:0000313" key="5">
    <source>
        <dbReference type="Proteomes" id="UP001203423"/>
    </source>
</evidence>
<protein>
    <submittedName>
        <fullName evidence="4">DegT/DnrJ/EryC1/StrS family aminotransferase</fullName>
    </submittedName>
</protein>
<dbReference type="EMBL" id="JAKIKS010000013">
    <property type="protein sequence ID" value="MCL1123897.1"/>
    <property type="molecule type" value="Genomic_DNA"/>
</dbReference>
<dbReference type="Proteomes" id="UP001203423">
    <property type="component" value="Unassembled WGS sequence"/>
</dbReference>
<organism evidence="4 5">
    <name type="scientific">Shewanella surugensis</name>
    <dbReference type="NCBI Taxonomy" id="212020"/>
    <lineage>
        <taxon>Bacteria</taxon>
        <taxon>Pseudomonadati</taxon>
        <taxon>Pseudomonadota</taxon>
        <taxon>Gammaproteobacteria</taxon>
        <taxon>Alteromonadales</taxon>
        <taxon>Shewanellaceae</taxon>
        <taxon>Shewanella</taxon>
    </lineage>
</organism>
<gene>
    <name evidence="4" type="ORF">L2764_05220</name>
</gene>
<dbReference type="PIRSF" id="PIRSF000390">
    <property type="entry name" value="PLP_StrS"/>
    <property type="match status" value="1"/>
</dbReference>
<keyword evidence="4" id="KW-0808">Transferase</keyword>
<dbReference type="Pfam" id="PF01041">
    <property type="entry name" value="DegT_DnrJ_EryC1"/>
    <property type="match status" value="1"/>
</dbReference>
<dbReference type="InterPro" id="IPR015424">
    <property type="entry name" value="PyrdxlP-dep_Trfase"/>
</dbReference>
<dbReference type="GO" id="GO:0008483">
    <property type="term" value="F:transaminase activity"/>
    <property type="evidence" value="ECO:0007669"/>
    <property type="project" value="UniProtKB-KW"/>
</dbReference>